<accession>A0AAV7U004</accession>
<evidence type="ECO:0000256" key="1">
    <source>
        <dbReference type="SAM" id="MobiDB-lite"/>
    </source>
</evidence>
<evidence type="ECO:0000313" key="3">
    <source>
        <dbReference type="Proteomes" id="UP001066276"/>
    </source>
</evidence>
<reference evidence="2" key="1">
    <citation type="journal article" date="2022" name="bioRxiv">
        <title>Sequencing and chromosome-scale assembly of the giantPleurodeles waltlgenome.</title>
        <authorList>
            <person name="Brown T."/>
            <person name="Elewa A."/>
            <person name="Iarovenko S."/>
            <person name="Subramanian E."/>
            <person name="Araus A.J."/>
            <person name="Petzold A."/>
            <person name="Susuki M."/>
            <person name="Suzuki K.-i.T."/>
            <person name="Hayashi T."/>
            <person name="Toyoda A."/>
            <person name="Oliveira C."/>
            <person name="Osipova E."/>
            <person name="Leigh N.D."/>
            <person name="Simon A."/>
            <person name="Yun M.H."/>
        </authorList>
    </citation>
    <scope>NUCLEOTIDE SEQUENCE</scope>
    <source>
        <strain evidence="2">20211129_DDA</strain>
        <tissue evidence="2">Liver</tissue>
    </source>
</reference>
<feature type="region of interest" description="Disordered" evidence="1">
    <location>
        <begin position="1"/>
        <end position="44"/>
    </location>
</feature>
<comment type="caution">
    <text evidence="2">The sequence shown here is derived from an EMBL/GenBank/DDBJ whole genome shotgun (WGS) entry which is preliminary data.</text>
</comment>
<proteinExistence type="predicted"/>
<feature type="compositionally biased region" description="Basic residues" evidence="1">
    <location>
        <begin position="1"/>
        <end position="13"/>
    </location>
</feature>
<evidence type="ECO:0000313" key="2">
    <source>
        <dbReference type="EMBL" id="KAJ1182223.1"/>
    </source>
</evidence>
<sequence length="174" mass="18670">MGPRHHRGARKNTSRAQGGWPPSLRVPPATPTPSTGHHLQLHSGRSPRYLLARTVWARPHCFFAGRGLRSQRSPPQLLSTQREGRLPPPPSGIGSPSSFTRLQPPASPVPLLLQSPPGPHHGADRSPGRGLPLQVPRRPGGLSPAGCSPPRDSWQLYQAGGIMVFPLDAPSHMA</sequence>
<dbReference type="Proteomes" id="UP001066276">
    <property type="component" value="Chromosome 3_2"/>
</dbReference>
<keyword evidence="3" id="KW-1185">Reference proteome</keyword>
<feature type="compositionally biased region" description="Polar residues" evidence="1">
    <location>
        <begin position="70"/>
        <end position="81"/>
    </location>
</feature>
<protein>
    <submittedName>
        <fullName evidence="2">Uncharacterized protein</fullName>
    </submittedName>
</protein>
<dbReference type="EMBL" id="JANPWB010000006">
    <property type="protein sequence ID" value="KAJ1182223.1"/>
    <property type="molecule type" value="Genomic_DNA"/>
</dbReference>
<dbReference type="AlphaFoldDB" id="A0AAV7U004"/>
<organism evidence="2 3">
    <name type="scientific">Pleurodeles waltl</name>
    <name type="common">Iberian ribbed newt</name>
    <dbReference type="NCBI Taxonomy" id="8319"/>
    <lineage>
        <taxon>Eukaryota</taxon>
        <taxon>Metazoa</taxon>
        <taxon>Chordata</taxon>
        <taxon>Craniata</taxon>
        <taxon>Vertebrata</taxon>
        <taxon>Euteleostomi</taxon>
        <taxon>Amphibia</taxon>
        <taxon>Batrachia</taxon>
        <taxon>Caudata</taxon>
        <taxon>Salamandroidea</taxon>
        <taxon>Salamandridae</taxon>
        <taxon>Pleurodelinae</taxon>
        <taxon>Pleurodeles</taxon>
    </lineage>
</organism>
<name>A0AAV7U004_PLEWA</name>
<feature type="region of interest" description="Disordered" evidence="1">
    <location>
        <begin position="66"/>
        <end position="151"/>
    </location>
</feature>
<gene>
    <name evidence="2" type="ORF">NDU88_007417</name>
</gene>